<protein>
    <submittedName>
        <fullName evidence="1">Uncharacterized protein</fullName>
    </submittedName>
</protein>
<keyword evidence="3" id="KW-1185">Reference proteome</keyword>
<evidence type="ECO:0000313" key="4">
    <source>
        <dbReference type="Proteomes" id="UP000663852"/>
    </source>
</evidence>
<name>A0A813WH83_ADIRI</name>
<proteinExistence type="predicted"/>
<dbReference type="EMBL" id="CAJNOJ010000022">
    <property type="protein sequence ID" value="CAF0851219.1"/>
    <property type="molecule type" value="Genomic_DNA"/>
</dbReference>
<evidence type="ECO:0000313" key="3">
    <source>
        <dbReference type="Proteomes" id="UP000663828"/>
    </source>
</evidence>
<evidence type="ECO:0000313" key="1">
    <source>
        <dbReference type="EMBL" id="CAF0851219.1"/>
    </source>
</evidence>
<reference evidence="1" key="1">
    <citation type="submission" date="2021-02" db="EMBL/GenBank/DDBJ databases">
        <authorList>
            <person name="Nowell W R."/>
        </authorList>
    </citation>
    <scope>NUCLEOTIDE SEQUENCE</scope>
</reference>
<comment type="caution">
    <text evidence="1">The sequence shown here is derived from an EMBL/GenBank/DDBJ whole genome shotgun (WGS) entry which is preliminary data.</text>
</comment>
<dbReference type="EMBL" id="CAJNOR010000583">
    <property type="protein sequence ID" value="CAF0953896.1"/>
    <property type="molecule type" value="Genomic_DNA"/>
</dbReference>
<dbReference type="Proteomes" id="UP000663828">
    <property type="component" value="Unassembled WGS sequence"/>
</dbReference>
<organism evidence="1 4">
    <name type="scientific">Adineta ricciae</name>
    <name type="common">Rotifer</name>
    <dbReference type="NCBI Taxonomy" id="249248"/>
    <lineage>
        <taxon>Eukaryota</taxon>
        <taxon>Metazoa</taxon>
        <taxon>Spiralia</taxon>
        <taxon>Gnathifera</taxon>
        <taxon>Rotifera</taxon>
        <taxon>Eurotatoria</taxon>
        <taxon>Bdelloidea</taxon>
        <taxon>Adinetida</taxon>
        <taxon>Adinetidae</taxon>
        <taxon>Adineta</taxon>
    </lineage>
</organism>
<evidence type="ECO:0000313" key="2">
    <source>
        <dbReference type="EMBL" id="CAF0953896.1"/>
    </source>
</evidence>
<dbReference type="OrthoDB" id="204305at2759"/>
<dbReference type="Proteomes" id="UP000663852">
    <property type="component" value="Unassembled WGS sequence"/>
</dbReference>
<sequence>MIRSFRRYRFAFHPAPNRYVCLLVCTLILLFIQFLRCTTKNDCTRLFFCPDRQLILYPETRMVEENQQTLCSQRSKVRGRHQHVIGVSAYLSEQDNKDLLAVLKTHLFQYFDEAKEKYPDWIVRVYYFSLNITQQEILQIETYYPNVDLCDSTNLPFLGNVVSWLPGKMQRFLPIVDPFVDIYMSRDVDSPILDRETTIVRTWLDSQEHTIHIIRDHPEHTVPILGGLWGIKTHRERSLVKDISQYLLSPDVVRCYTGKGDQMFLEDYIWPYANIHRDITLEYDSFLCKRFTHALPFPIRKQSPTLFVGCRRPNCTLDKHPECPKRCRPADHPDWIWC</sequence>
<gene>
    <name evidence="1" type="ORF">EDS130_LOCUS7327</name>
    <name evidence="2" type="ORF">XAT740_LOCUS10816</name>
</gene>
<dbReference type="AlphaFoldDB" id="A0A813WH83"/>
<accession>A0A813WH83</accession>